<evidence type="ECO:0000313" key="2">
    <source>
        <dbReference type="EMBL" id="KZR96758.1"/>
    </source>
</evidence>
<gene>
    <name evidence="2" type="ORF">APZ42_008716</name>
</gene>
<sequence>TFIKVGAFKLISLIVSSCAMMFIFKLRCSKNANTVVLFCSPVLYNNKLGFL</sequence>
<accession>A0A164EGC1</accession>
<keyword evidence="3" id="KW-1185">Reference proteome</keyword>
<keyword evidence="1" id="KW-1133">Transmembrane helix</keyword>
<dbReference type="Proteomes" id="UP000076858">
    <property type="component" value="Unassembled WGS sequence"/>
</dbReference>
<proteinExistence type="predicted"/>
<protein>
    <submittedName>
        <fullName evidence="2">Uncharacterized protein</fullName>
    </submittedName>
</protein>
<comment type="caution">
    <text evidence="2">The sequence shown here is derived from an EMBL/GenBank/DDBJ whole genome shotgun (WGS) entry which is preliminary data.</text>
</comment>
<organism evidence="2 3">
    <name type="scientific">Daphnia magna</name>
    <dbReference type="NCBI Taxonomy" id="35525"/>
    <lineage>
        <taxon>Eukaryota</taxon>
        <taxon>Metazoa</taxon>
        <taxon>Ecdysozoa</taxon>
        <taxon>Arthropoda</taxon>
        <taxon>Crustacea</taxon>
        <taxon>Branchiopoda</taxon>
        <taxon>Diplostraca</taxon>
        <taxon>Cladocera</taxon>
        <taxon>Anomopoda</taxon>
        <taxon>Daphniidae</taxon>
        <taxon>Daphnia</taxon>
    </lineage>
</organism>
<keyword evidence="1" id="KW-0472">Membrane</keyword>
<evidence type="ECO:0000313" key="3">
    <source>
        <dbReference type="Proteomes" id="UP000076858"/>
    </source>
</evidence>
<name>A0A164EGC1_9CRUS</name>
<feature type="transmembrane region" description="Helical" evidence="1">
    <location>
        <begin position="6"/>
        <end position="24"/>
    </location>
</feature>
<dbReference type="AlphaFoldDB" id="A0A164EGC1"/>
<dbReference type="EMBL" id="LRGB01023776">
    <property type="protein sequence ID" value="KZR96758.1"/>
    <property type="molecule type" value="Genomic_DNA"/>
</dbReference>
<keyword evidence="1" id="KW-0812">Transmembrane</keyword>
<feature type="non-terminal residue" evidence="2">
    <location>
        <position position="1"/>
    </location>
</feature>
<reference evidence="2 3" key="1">
    <citation type="submission" date="2016-03" db="EMBL/GenBank/DDBJ databases">
        <title>EvidentialGene: Evidence-directed Construction of Genes on Genomes.</title>
        <authorList>
            <person name="Gilbert D.G."/>
            <person name="Choi J.-H."/>
            <person name="Mockaitis K."/>
            <person name="Colbourne J."/>
            <person name="Pfrender M."/>
        </authorList>
    </citation>
    <scope>NUCLEOTIDE SEQUENCE [LARGE SCALE GENOMIC DNA]</scope>
    <source>
        <strain evidence="2 3">Xinb3</strain>
        <tissue evidence="2">Complete organism</tissue>
    </source>
</reference>
<evidence type="ECO:0000256" key="1">
    <source>
        <dbReference type="SAM" id="Phobius"/>
    </source>
</evidence>